<dbReference type="KEGG" id="kpul:GXN76_02425"/>
<dbReference type="PANTHER" id="PTHR10422">
    <property type="entry name" value="CYTOCHROME C OXIDASE SUBUNIT 1"/>
    <property type="match status" value="1"/>
</dbReference>
<feature type="transmembrane region" description="Helical" evidence="20">
    <location>
        <begin position="48"/>
        <end position="69"/>
    </location>
</feature>
<keyword evidence="23" id="KW-1185">Reference proteome</keyword>
<evidence type="ECO:0000256" key="6">
    <source>
        <dbReference type="ARBA" id="ARBA00022448"/>
    </source>
</evidence>
<evidence type="ECO:0000256" key="1">
    <source>
        <dbReference type="ARBA" id="ARBA00004651"/>
    </source>
</evidence>
<keyword evidence="6 19" id="KW-0813">Transport</keyword>
<keyword evidence="7 20" id="KW-1003">Cell membrane</keyword>
<feature type="transmembrane region" description="Helical" evidence="20">
    <location>
        <begin position="403"/>
        <end position="425"/>
    </location>
</feature>
<keyword evidence="11 20" id="KW-0479">Metal-binding</keyword>
<evidence type="ECO:0000256" key="2">
    <source>
        <dbReference type="ARBA" id="ARBA00004673"/>
    </source>
</evidence>
<keyword evidence="12" id="KW-1278">Translocase</keyword>
<dbReference type="GO" id="GO:0016491">
    <property type="term" value="F:oxidoreductase activity"/>
    <property type="evidence" value="ECO:0007669"/>
    <property type="project" value="UniProtKB-KW"/>
</dbReference>
<reference evidence="22 23" key="1">
    <citation type="submission" date="2020-01" db="EMBL/GenBank/DDBJ databases">
        <authorList>
            <person name="Gulvik C.A."/>
            <person name="Batra D.G."/>
        </authorList>
    </citation>
    <scope>NUCLEOTIDE SEQUENCE [LARGE SCALE GENOMIC DNA]</scope>
    <source>
        <strain evidence="22 23">W9323</strain>
    </source>
</reference>
<keyword evidence="9 19" id="KW-0679">Respiratory chain</keyword>
<dbReference type="PANTHER" id="PTHR10422:SF44">
    <property type="entry name" value="CYTOCHROME C OXIDASE SUBUNIT 1"/>
    <property type="match status" value="1"/>
</dbReference>
<evidence type="ECO:0000256" key="9">
    <source>
        <dbReference type="ARBA" id="ARBA00022660"/>
    </source>
</evidence>
<dbReference type="GO" id="GO:0046872">
    <property type="term" value="F:metal ion binding"/>
    <property type="evidence" value="ECO:0007669"/>
    <property type="project" value="UniProtKB-KW"/>
</dbReference>
<evidence type="ECO:0000256" key="3">
    <source>
        <dbReference type="ARBA" id="ARBA00009578"/>
    </source>
</evidence>
<organism evidence="22 23">
    <name type="scientific">Kroppenstedtia pulmonis</name>
    <dbReference type="NCBI Taxonomy" id="1380685"/>
    <lineage>
        <taxon>Bacteria</taxon>
        <taxon>Bacillati</taxon>
        <taxon>Bacillota</taxon>
        <taxon>Bacilli</taxon>
        <taxon>Bacillales</taxon>
        <taxon>Thermoactinomycetaceae</taxon>
        <taxon>Kroppenstedtia</taxon>
    </lineage>
</organism>
<dbReference type="Gene3D" id="1.20.210.10">
    <property type="entry name" value="Cytochrome c oxidase-like, subunit I domain"/>
    <property type="match status" value="1"/>
</dbReference>
<feature type="transmembrane region" description="Helical" evidence="20">
    <location>
        <begin position="580"/>
        <end position="613"/>
    </location>
</feature>
<dbReference type="EMBL" id="CP048104">
    <property type="protein sequence ID" value="QKG83439.1"/>
    <property type="molecule type" value="Genomic_DNA"/>
</dbReference>
<feature type="transmembrane region" description="Helical" evidence="20">
    <location>
        <begin position="214"/>
        <end position="241"/>
    </location>
</feature>
<evidence type="ECO:0000256" key="11">
    <source>
        <dbReference type="ARBA" id="ARBA00022723"/>
    </source>
</evidence>
<evidence type="ECO:0000256" key="17">
    <source>
        <dbReference type="ARBA" id="ARBA00023136"/>
    </source>
</evidence>
<dbReference type="CDD" id="cd01662">
    <property type="entry name" value="Ubiquinol_Oxidase_I"/>
    <property type="match status" value="1"/>
</dbReference>
<keyword evidence="14 20" id="KW-1133">Transmembrane helix</keyword>
<comment type="catalytic activity">
    <reaction evidence="18 20">
        <text>4 Fe(II)-[cytochrome c] + O2 + 8 H(+)(in) = 4 Fe(III)-[cytochrome c] + 2 H2O + 4 H(+)(out)</text>
        <dbReference type="Rhea" id="RHEA:11436"/>
        <dbReference type="Rhea" id="RHEA-COMP:10350"/>
        <dbReference type="Rhea" id="RHEA-COMP:14399"/>
        <dbReference type="ChEBI" id="CHEBI:15377"/>
        <dbReference type="ChEBI" id="CHEBI:15378"/>
        <dbReference type="ChEBI" id="CHEBI:15379"/>
        <dbReference type="ChEBI" id="CHEBI:29033"/>
        <dbReference type="ChEBI" id="CHEBI:29034"/>
        <dbReference type="EC" id="7.1.1.9"/>
    </reaction>
</comment>
<comment type="similarity">
    <text evidence="3 19">Belongs to the heme-copper respiratory oxidase family.</text>
</comment>
<evidence type="ECO:0000256" key="13">
    <source>
        <dbReference type="ARBA" id="ARBA00022982"/>
    </source>
</evidence>
<keyword evidence="16 20" id="KW-0186">Copper</keyword>
<dbReference type="InterPro" id="IPR014241">
    <property type="entry name" value="Cyt_c_oxidase_su1_bac"/>
</dbReference>
<evidence type="ECO:0000256" key="4">
    <source>
        <dbReference type="ARBA" id="ARBA00012949"/>
    </source>
</evidence>
<dbReference type="PROSITE" id="PS00077">
    <property type="entry name" value="COX1_CUB"/>
    <property type="match status" value="1"/>
</dbReference>
<evidence type="ECO:0000313" key="22">
    <source>
        <dbReference type="EMBL" id="QKG83439.1"/>
    </source>
</evidence>
<dbReference type="UniPathway" id="UPA00705"/>
<dbReference type="PROSITE" id="PS50855">
    <property type="entry name" value="COX1"/>
    <property type="match status" value="1"/>
</dbReference>
<dbReference type="Pfam" id="PF00115">
    <property type="entry name" value="COX1"/>
    <property type="match status" value="1"/>
</dbReference>
<dbReference type="GO" id="GO:0004129">
    <property type="term" value="F:cytochrome-c oxidase activity"/>
    <property type="evidence" value="ECO:0007669"/>
    <property type="project" value="UniProtKB-EC"/>
</dbReference>
<keyword evidence="8 19" id="KW-0349">Heme</keyword>
<evidence type="ECO:0000313" key="23">
    <source>
        <dbReference type="Proteomes" id="UP000503088"/>
    </source>
</evidence>
<dbReference type="InterPro" id="IPR000883">
    <property type="entry name" value="Cyt_C_Oxase_1"/>
</dbReference>
<dbReference type="AlphaFoldDB" id="A0A7D3XHU0"/>
<comment type="pathway">
    <text evidence="2 20">Energy metabolism; oxidative phosphorylation.</text>
</comment>
<evidence type="ECO:0000256" key="14">
    <source>
        <dbReference type="ARBA" id="ARBA00022989"/>
    </source>
</evidence>
<accession>A0A7D3XHU0</accession>
<dbReference type="GO" id="GO:0022904">
    <property type="term" value="P:respiratory electron transport chain"/>
    <property type="evidence" value="ECO:0007669"/>
    <property type="project" value="TreeGrafter"/>
</dbReference>
<feature type="transmembrane region" description="Helical" evidence="20">
    <location>
        <begin position="89"/>
        <end position="114"/>
    </location>
</feature>
<keyword evidence="17 20" id="KW-0472">Membrane</keyword>
<feature type="transmembrane region" description="Helical" evidence="20">
    <location>
        <begin position="445"/>
        <end position="464"/>
    </location>
</feature>
<feature type="transmembrane region" description="Helical" evidence="20">
    <location>
        <begin position="126"/>
        <end position="149"/>
    </location>
</feature>
<dbReference type="GO" id="GO:0006119">
    <property type="term" value="P:oxidative phosphorylation"/>
    <property type="evidence" value="ECO:0007669"/>
    <property type="project" value="UniProtKB-UniPathway"/>
</dbReference>
<comment type="subcellular location">
    <subcellularLocation>
        <location evidence="1 20">Cell membrane</location>
        <topology evidence="1 20">Multi-pass membrane protein</topology>
    </subcellularLocation>
</comment>
<feature type="transmembrane region" description="Helical" evidence="20">
    <location>
        <begin position="330"/>
        <end position="355"/>
    </location>
</feature>
<evidence type="ECO:0000256" key="16">
    <source>
        <dbReference type="ARBA" id="ARBA00023008"/>
    </source>
</evidence>
<dbReference type="SUPFAM" id="SSF81442">
    <property type="entry name" value="Cytochrome c oxidase subunit I-like"/>
    <property type="match status" value="1"/>
</dbReference>
<dbReference type="GO" id="GO:0020037">
    <property type="term" value="F:heme binding"/>
    <property type="evidence" value="ECO:0007669"/>
    <property type="project" value="InterPro"/>
</dbReference>
<keyword evidence="13 19" id="KW-0249">Electron transport</keyword>
<feature type="transmembrane region" description="Helical" evidence="20">
    <location>
        <begin position="367"/>
        <end position="391"/>
    </location>
</feature>
<evidence type="ECO:0000259" key="21">
    <source>
        <dbReference type="PROSITE" id="PS50855"/>
    </source>
</evidence>
<dbReference type="GO" id="GO:0005886">
    <property type="term" value="C:plasma membrane"/>
    <property type="evidence" value="ECO:0007669"/>
    <property type="project" value="UniProtKB-SubCell"/>
</dbReference>
<evidence type="ECO:0000256" key="7">
    <source>
        <dbReference type="ARBA" id="ARBA00022475"/>
    </source>
</evidence>
<dbReference type="Gene3D" id="1.10.287.70">
    <property type="match status" value="1"/>
</dbReference>
<dbReference type="PRINTS" id="PR01165">
    <property type="entry name" value="CYCOXIDASEI"/>
</dbReference>
<comment type="function">
    <text evidence="20">Cytochrome c oxidase is the component of the respiratory chain that catalyzes the reduction of oxygen to water. Subunits 1-3 form the functional core of the enzyme complex. CO I is the catalytic subunit of the enzyme. Electrons originating in cytochrome c are transferred via the copper A center of subunit 2 and heme A of subunit 1 to the bimetallic center formed by heme A3 and copper B.</text>
</comment>
<evidence type="ECO:0000256" key="15">
    <source>
        <dbReference type="ARBA" id="ARBA00023004"/>
    </source>
</evidence>
<evidence type="ECO:0000256" key="20">
    <source>
        <dbReference type="RuleBase" id="RU363061"/>
    </source>
</evidence>
<evidence type="ECO:0000256" key="10">
    <source>
        <dbReference type="ARBA" id="ARBA00022692"/>
    </source>
</evidence>
<evidence type="ECO:0000256" key="18">
    <source>
        <dbReference type="ARBA" id="ARBA00047816"/>
    </source>
</evidence>
<evidence type="ECO:0000256" key="19">
    <source>
        <dbReference type="RuleBase" id="RU000370"/>
    </source>
</evidence>
<dbReference type="FunFam" id="1.20.210.10:FF:000006">
    <property type="entry name" value="Cytochrome c oxidase subunit 1"/>
    <property type="match status" value="1"/>
</dbReference>
<dbReference type="InterPro" id="IPR023615">
    <property type="entry name" value="Cyt_c_Oxase_su1_BS"/>
</dbReference>
<gene>
    <name evidence="22" type="primary">ctaD</name>
    <name evidence="22" type="ORF">GXN76_02425</name>
</gene>
<feature type="domain" description="Cytochrome oxidase subunit I profile" evidence="21">
    <location>
        <begin position="30"/>
        <end position="544"/>
    </location>
</feature>
<dbReference type="Proteomes" id="UP000503088">
    <property type="component" value="Chromosome"/>
</dbReference>
<name>A0A7D3XHU0_9BACL</name>
<feature type="transmembrane region" description="Helical" evidence="20">
    <location>
        <begin position="297"/>
        <end position="318"/>
    </location>
</feature>
<evidence type="ECO:0000256" key="12">
    <source>
        <dbReference type="ARBA" id="ARBA00022967"/>
    </source>
</evidence>
<feature type="transmembrane region" description="Helical" evidence="20">
    <location>
        <begin position="179"/>
        <end position="202"/>
    </location>
</feature>
<feature type="transmembrane region" description="Helical" evidence="20">
    <location>
        <begin position="6"/>
        <end position="27"/>
    </location>
</feature>
<sequence length="635" mass="70933">MATLIVIIVMALFVFGIWTGGYNTRFLERVRGNWLWEWITTVDHKKIGILYLIASGLFFTIAGLQALLIRLQLMFPNNQLIVGDTYNQLFTMHGLTMIFLVALPALFGLMNVVIPLQIGARDVAFPFLNSLGFWLYFAGGLLVNISWLFGGAPDGGWTAYATLVLNEFSPGPGINYYTLGLQIAGLGSLISGINFLVTIINMRAPGMTYLRMPMLTWTGLVTSALVLFAFPPLTAGLFMMMFERLFDANFFTTAGGGNVLIWQHIFWIFGHPEVYIIVLPAFGIFSEVISTFSKKRIFGYTSMVFAVVLIGFLGFMVWVHHMFTVGLGPVANTIFAIATMAIAVPTGIKVFNWIFTMWGGRIRFTTAMLFAAGFIVVFVMGGVTGVMLSVVPANFQFHDTYFVVAHFHYVMIGGTILGVIAGTYYWWPKMFGRLLSEKLGKWHFWLFYLGFHLTFFPQHFLGLIGMPRRHFTYEAGQGLDGMNFWSSVGTIFMTLGLLFFLYNVVWSLTKGKKAGSDPWDGRTLEWSVSSPPPEYNFAQIPLVQSLDAWWAAKAEGLDRLPAAEPLGPVHMPSPSHLPFVMTLGFFISGFGFVFHAWAVGALGLLVVFATMFVRSFQEDHGYHIQPEELKGVESP</sequence>
<protein>
    <recommendedName>
        <fullName evidence="5 20">Cytochrome c oxidase subunit 1</fullName>
        <ecNumber evidence="4 20">7.1.1.9</ecNumber>
    </recommendedName>
</protein>
<feature type="transmembrane region" description="Helical" evidence="20">
    <location>
        <begin position="484"/>
        <end position="505"/>
    </location>
</feature>
<proteinExistence type="inferred from homology"/>
<evidence type="ECO:0000256" key="5">
    <source>
        <dbReference type="ARBA" id="ARBA00015947"/>
    </source>
</evidence>
<feature type="transmembrane region" description="Helical" evidence="20">
    <location>
        <begin position="261"/>
        <end position="285"/>
    </location>
</feature>
<keyword evidence="10 19" id="KW-0812">Transmembrane</keyword>
<evidence type="ECO:0000256" key="8">
    <source>
        <dbReference type="ARBA" id="ARBA00022617"/>
    </source>
</evidence>
<dbReference type="GO" id="GO:0015990">
    <property type="term" value="P:electron transport coupled proton transport"/>
    <property type="evidence" value="ECO:0007669"/>
    <property type="project" value="InterPro"/>
</dbReference>
<dbReference type="InterPro" id="IPR036927">
    <property type="entry name" value="Cyt_c_oxase-like_su1_sf"/>
</dbReference>
<keyword evidence="22" id="KW-0560">Oxidoreductase</keyword>
<dbReference type="NCBIfam" id="TIGR02891">
    <property type="entry name" value="CtaD_CoxA"/>
    <property type="match status" value="1"/>
</dbReference>
<dbReference type="InterPro" id="IPR023616">
    <property type="entry name" value="Cyt_c_oxase-like_su1_dom"/>
</dbReference>
<keyword evidence="15 20" id="KW-0408">Iron</keyword>
<dbReference type="EC" id="7.1.1.9" evidence="4 20"/>